<feature type="domain" description="NlpC/P60" evidence="8">
    <location>
        <begin position="28"/>
        <end position="148"/>
    </location>
</feature>
<dbReference type="PROSITE" id="PS51935">
    <property type="entry name" value="NLPC_P60"/>
    <property type="match status" value="1"/>
</dbReference>
<feature type="chain" id="PRO_5045145231" evidence="7">
    <location>
        <begin position="23"/>
        <end position="267"/>
    </location>
</feature>
<keyword evidence="5" id="KW-0788">Thiol protease</keyword>
<dbReference type="PANTHER" id="PTHR47053:SF1">
    <property type="entry name" value="MUREIN DD-ENDOPEPTIDASE MEPH-RELATED"/>
    <property type="match status" value="1"/>
</dbReference>
<dbReference type="InterPro" id="IPR038765">
    <property type="entry name" value="Papain-like_cys_pep_sf"/>
</dbReference>
<feature type="repeat" description="Cell wall-binding" evidence="6">
    <location>
        <begin position="229"/>
        <end position="248"/>
    </location>
</feature>
<dbReference type="Proteomes" id="UP001623041">
    <property type="component" value="Unassembled WGS sequence"/>
</dbReference>
<evidence type="ECO:0000256" key="2">
    <source>
        <dbReference type="ARBA" id="ARBA00022670"/>
    </source>
</evidence>
<dbReference type="InterPro" id="IPR018337">
    <property type="entry name" value="Cell_wall/Cho-bd_repeat"/>
</dbReference>
<comment type="similarity">
    <text evidence="1">Belongs to the peptidase C40 family.</text>
</comment>
<evidence type="ECO:0000313" key="10">
    <source>
        <dbReference type="Proteomes" id="UP001623041"/>
    </source>
</evidence>
<reference evidence="9 10" key="1">
    <citation type="submission" date="2024-11" db="EMBL/GenBank/DDBJ databases">
        <authorList>
            <person name="Lucas J.A."/>
        </authorList>
    </citation>
    <scope>NUCLEOTIDE SEQUENCE [LARGE SCALE GENOMIC DNA]</scope>
    <source>
        <strain evidence="9 10">Z 5.4</strain>
    </source>
</reference>
<name>A0ABW8RDH0_9BACI</name>
<keyword evidence="2" id="KW-0645">Protease</keyword>
<dbReference type="EMBL" id="JBJHQH010000001">
    <property type="protein sequence ID" value="MFK9090246.1"/>
    <property type="molecule type" value="Genomic_DNA"/>
</dbReference>
<evidence type="ECO:0000259" key="8">
    <source>
        <dbReference type="PROSITE" id="PS51935"/>
    </source>
</evidence>
<dbReference type="Pfam" id="PF19085">
    <property type="entry name" value="Choline_bind_2"/>
    <property type="match status" value="1"/>
</dbReference>
<keyword evidence="7" id="KW-0732">Signal</keyword>
<organism evidence="9 10">
    <name type="scientific">Bacillus salipaludis</name>
    <dbReference type="NCBI Taxonomy" id="2547811"/>
    <lineage>
        <taxon>Bacteria</taxon>
        <taxon>Bacillati</taxon>
        <taxon>Bacillota</taxon>
        <taxon>Bacilli</taxon>
        <taxon>Bacillales</taxon>
        <taxon>Bacillaceae</taxon>
        <taxon>Bacillus</taxon>
    </lineage>
</organism>
<keyword evidence="3" id="KW-0677">Repeat</keyword>
<dbReference type="InterPro" id="IPR051202">
    <property type="entry name" value="Peptidase_C40"/>
</dbReference>
<feature type="signal peptide" evidence="7">
    <location>
        <begin position="1"/>
        <end position="22"/>
    </location>
</feature>
<dbReference type="RefSeq" id="WP_406578941.1">
    <property type="nucleotide sequence ID" value="NZ_JBJHQH010000001.1"/>
</dbReference>
<evidence type="ECO:0000256" key="5">
    <source>
        <dbReference type="ARBA" id="ARBA00022807"/>
    </source>
</evidence>
<dbReference type="Gene3D" id="3.90.1720.10">
    <property type="entry name" value="endopeptidase domain like (from Nostoc punctiforme)"/>
    <property type="match status" value="1"/>
</dbReference>
<feature type="repeat" description="Cell wall-binding" evidence="6">
    <location>
        <begin position="169"/>
        <end position="188"/>
    </location>
</feature>
<dbReference type="SUPFAM" id="SSF69360">
    <property type="entry name" value="Cell wall binding repeat"/>
    <property type="match status" value="1"/>
</dbReference>
<comment type="caution">
    <text evidence="9">The sequence shown here is derived from an EMBL/GenBank/DDBJ whole genome shotgun (WGS) entry which is preliminary data.</text>
</comment>
<evidence type="ECO:0000256" key="1">
    <source>
        <dbReference type="ARBA" id="ARBA00007074"/>
    </source>
</evidence>
<dbReference type="PANTHER" id="PTHR47053">
    <property type="entry name" value="MUREIN DD-ENDOPEPTIDASE MEPH-RELATED"/>
    <property type="match status" value="1"/>
</dbReference>
<evidence type="ECO:0000313" key="9">
    <source>
        <dbReference type="EMBL" id="MFK9090246.1"/>
    </source>
</evidence>
<dbReference type="SUPFAM" id="SSF54001">
    <property type="entry name" value="Cysteine proteinases"/>
    <property type="match status" value="1"/>
</dbReference>
<gene>
    <name evidence="9" type="ORF">ACJEBI_01955</name>
</gene>
<dbReference type="PROSITE" id="PS51170">
    <property type="entry name" value="CW"/>
    <property type="match status" value="3"/>
</dbReference>
<protein>
    <submittedName>
        <fullName evidence="9">NlpC/P60 family protein</fullName>
    </submittedName>
</protein>
<evidence type="ECO:0000256" key="6">
    <source>
        <dbReference type="PROSITE-ProRule" id="PRU00591"/>
    </source>
</evidence>
<dbReference type="Pfam" id="PF19127">
    <property type="entry name" value="Choline_bind_3"/>
    <property type="match status" value="1"/>
</dbReference>
<dbReference type="Pfam" id="PF00877">
    <property type="entry name" value="NLPC_P60"/>
    <property type="match status" value="1"/>
</dbReference>
<keyword evidence="4" id="KW-0378">Hydrolase</keyword>
<dbReference type="Gene3D" id="2.10.270.10">
    <property type="entry name" value="Cholin Binding"/>
    <property type="match status" value="1"/>
</dbReference>
<proteinExistence type="inferred from homology"/>
<evidence type="ECO:0000256" key="7">
    <source>
        <dbReference type="SAM" id="SignalP"/>
    </source>
</evidence>
<evidence type="ECO:0000256" key="3">
    <source>
        <dbReference type="ARBA" id="ARBA00022737"/>
    </source>
</evidence>
<dbReference type="InterPro" id="IPR000064">
    <property type="entry name" value="NLP_P60_dom"/>
</dbReference>
<keyword evidence="10" id="KW-1185">Reference proteome</keyword>
<sequence>MKKLIISGLLSCSLLLSGFISGQKVEAASAADTAADIGLNYIGVPYAWGGTTPSGFDCSGFTSYTYKQAGVTLPRTAADQYTKGTSVSKSNLIKGDLVFFSTYKAGASHVGIYLSDNKFVHASSNGVKVSSLGESYYSNTYIGSKRVDNNSYWLYAGGKWFFYENGAKKTSWLKDNGAWYYLNANGEMVTDWLKWAHNWYYLEKSGEMKTGWLYKDQNWYYLANGGDMKTGWVLSYGKWYYLNSDGSMAKNTTIEGCVLGNDGAWIE</sequence>
<feature type="repeat" description="Cell wall-binding" evidence="6">
    <location>
        <begin position="209"/>
        <end position="228"/>
    </location>
</feature>
<evidence type="ECO:0000256" key="4">
    <source>
        <dbReference type="ARBA" id="ARBA00022801"/>
    </source>
</evidence>
<accession>A0ABW8RDH0</accession>